<dbReference type="Gene3D" id="3.30.70.1230">
    <property type="entry name" value="Nucleotide cyclase"/>
    <property type="match status" value="1"/>
</dbReference>
<comment type="caution">
    <text evidence="5">The sequence shown here is derived from an EMBL/GenBank/DDBJ whole genome shotgun (WGS) entry which is preliminary data.</text>
</comment>
<feature type="repeat" description="TPR" evidence="3">
    <location>
        <begin position="947"/>
        <end position="980"/>
    </location>
</feature>
<dbReference type="SUPFAM" id="SSF55073">
    <property type="entry name" value="Nucleotide cyclase"/>
    <property type="match status" value="1"/>
</dbReference>
<evidence type="ECO:0000313" key="5">
    <source>
        <dbReference type="EMBL" id="MFC1850735.1"/>
    </source>
</evidence>
<feature type="domain" description="Guanylate cyclase" evidence="4">
    <location>
        <begin position="34"/>
        <end position="169"/>
    </location>
</feature>
<dbReference type="InterPro" id="IPR019734">
    <property type="entry name" value="TPR_rpt"/>
</dbReference>
<dbReference type="InterPro" id="IPR001054">
    <property type="entry name" value="A/G_cyclase"/>
</dbReference>
<protein>
    <submittedName>
        <fullName evidence="5">Adenylate/guanylate cyclase domain-containing protein</fullName>
    </submittedName>
</protein>
<keyword evidence="6" id="KW-1185">Reference proteome</keyword>
<evidence type="ECO:0000313" key="6">
    <source>
        <dbReference type="Proteomes" id="UP001594351"/>
    </source>
</evidence>
<keyword evidence="1" id="KW-0547">Nucleotide-binding</keyword>
<evidence type="ECO:0000256" key="3">
    <source>
        <dbReference type="PROSITE-ProRule" id="PRU00339"/>
    </source>
</evidence>
<gene>
    <name evidence="5" type="ORF">ACFL27_11130</name>
</gene>
<dbReference type="SUPFAM" id="SSF52540">
    <property type="entry name" value="P-loop containing nucleoside triphosphate hydrolases"/>
    <property type="match status" value="1"/>
</dbReference>
<dbReference type="SUPFAM" id="SSF48452">
    <property type="entry name" value="TPR-like"/>
    <property type="match status" value="2"/>
</dbReference>
<dbReference type="SMART" id="SM00028">
    <property type="entry name" value="TPR"/>
    <property type="match status" value="9"/>
</dbReference>
<dbReference type="PANTHER" id="PTHR16305">
    <property type="entry name" value="TESTICULAR SOLUBLE ADENYLYL CYCLASE"/>
    <property type="match status" value="1"/>
</dbReference>
<proteinExistence type="predicted"/>
<dbReference type="EMBL" id="JBHPBY010000120">
    <property type="protein sequence ID" value="MFC1850735.1"/>
    <property type="molecule type" value="Genomic_DNA"/>
</dbReference>
<dbReference type="PANTHER" id="PTHR16305:SF28">
    <property type="entry name" value="GUANYLATE CYCLASE DOMAIN-CONTAINING PROTEIN"/>
    <property type="match status" value="1"/>
</dbReference>
<dbReference type="Pfam" id="PF00211">
    <property type="entry name" value="Guanylate_cyc"/>
    <property type="match status" value="1"/>
</dbReference>
<dbReference type="Pfam" id="PF12862">
    <property type="entry name" value="ANAPC5"/>
    <property type="match status" value="1"/>
</dbReference>
<dbReference type="InterPro" id="IPR029787">
    <property type="entry name" value="Nucleotide_cyclase"/>
</dbReference>
<evidence type="ECO:0000256" key="2">
    <source>
        <dbReference type="ARBA" id="ARBA00022840"/>
    </source>
</evidence>
<dbReference type="CDD" id="cd07302">
    <property type="entry name" value="CHD"/>
    <property type="match status" value="1"/>
</dbReference>
<organism evidence="5 6">
    <name type="scientific">candidate division CSSED10-310 bacterium</name>
    <dbReference type="NCBI Taxonomy" id="2855610"/>
    <lineage>
        <taxon>Bacteria</taxon>
        <taxon>Bacteria division CSSED10-310</taxon>
    </lineage>
</organism>
<feature type="repeat" description="TPR" evidence="3">
    <location>
        <begin position="827"/>
        <end position="860"/>
    </location>
</feature>
<dbReference type="InterPro" id="IPR027417">
    <property type="entry name" value="P-loop_NTPase"/>
</dbReference>
<sequence>MFDEFDILLNDNLFEKNESFENIELQEGDRREVAILFADLKGFTSLSEKLDPEQLHILIDKLMKIFTLCIQHYGGFVDKYEGDKIMALFGAKIASEKDSERAIRAALEMLKRLEQYNELLSKNVSFSNIKFNIRIGINTGIVTTGRIGAKREGDFTVYGEAVNLASRMESNAPENRILVSSETHCLVSHIFEFEDGSKIQLKGLSEPVSTAIVVGIKKDHVPRWLKYRTPFIGRRREYVIIKNRYDRFKEGLESLLERQNNLRSSEDTANQKAIEDTIPRNCKPVVVGIKAPAGAGKSRIIAEFLKNELSWNPQIDYDCADENTLEPISPAVWGRVPQFVQRPYGLFIDLIKKILRIKNSYSQDQALSGINSFFYQFEGGEEANIKQVKSIVRLLLGHPDENLLKLNQETLQQLIRESVCSFVKLVAGEVISKGHPFILICDDVQWIDASSQSTLKFLFQTLRYDQAGNKLTLGIFFILSFRPFYNVSENSLADINYYDLELSPLSEAECEILLAKSLKPLTMVDFFTKTIIEKSEGNPFFMEEWGKLIKDILLNLSTAGDLRRPDTSTHMVPPIPRTLQSLVLSRIDRLESDKKLILQKSSVIGNSFSVQMLLHIEHELKSKSDTISILKALEAAGYIYRENDFCNFQHKTTQEIAYNTLLISNRKIIHGIIARNLEETHSQNVNEVYPELAHHFDKADIEDKAIYYLTKAIEQAKFNYEHKQSRQLMNRLIARYEDNPDYINQYFDILGQKADIYNLTGKWDKCITLLNRILNHAEVSADENRLASIQMKIGWAHYQKGSYADAMDYFLNAFRHFKSSNDRKGLAIALHHIGTVHGAIGEYSPAMSNLQEAYSINKELGNKLSMSKNLGNIGIIHLQEGNFPAAVDCSNQQISLCEELSHSEGIANATGNKGILFYYSGNYDEARKCYLYQLQVNKELGIRNGVSDAHNNLGILMSTMQRYREALRHFDISIKIARDIGSKYHLSRGLVEKGEVLYQLQHYSRAGAITEEGIAIAREIKLYEYEFKGEILLARISRASGKYEEALRQLNDLMSRHHSDFSRAPLHFELFQLSKVFRSTNLDTEYHRGMAITKYNNLYRKTKKVHWNKQLEILSHDDKSEEEIVTELNDDEDV</sequence>
<dbReference type="Pfam" id="PF13424">
    <property type="entry name" value="TPR_12"/>
    <property type="match status" value="2"/>
</dbReference>
<dbReference type="PROSITE" id="PS50005">
    <property type="entry name" value="TPR"/>
    <property type="match status" value="2"/>
</dbReference>
<reference evidence="5 6" key="1">
    <citation type="submission" date="2024-09" db="EMBL/GenBank/DDBJ databases">
        <title>Laminarin stimulates single cell rates of sulfate reduction while oxygen inhibits transcriptomic activity in coastal marine sediment.</title>
        <authorList>
            <person name="Lindsay M."/>
            <person name="Orcutt B."/>
            <person name="Emerson D."/>
            <person name="Stepanauskas R."/>
            <person name="D'Angelo T."/>
        </authorList>
    </citation>
    <scope>NUCLEOTIDE SEQUENCE [LARGE SCALE GENOMIC DNA]</scope>
    <source>
        <strain evidence="5">SAG AM-311-K15</strain>
    </source>
</reference>
<evidence type="ECO:0000259" key="4">
    <source>
        <dbReference type="PROSITE" id="PS50125"/>
    </source>
</evidence>
<dbReference type="InterPro" id="IPR026000">
    <property type="entry name" value="Apc5_dom"/>
</dbReference>
<dbReference type="PROSITE" id="PS50125">
    <property type="entry name" value="GUANYLATE_CYCLASE_2"/>
    <property type="match status" value="1"/>
</dbReference>
<dbReference type="Gene3D" id="1.25.40.10">
    <property type="entry name" value="Tetratricopeptide repeat domain"/>
    <property type="match status" value="1"/>
</dbReference>
<dbReference type="SMART" id="SM00044">
    <property type="entry name" value="CYCc"/>
    <property type="match status" value="1"/>
</dbReference>
<name>A0ABV6YX07_UNCC1</name>
<dbReference type="Proteomes" id="UP001594351">
    <property type="component" value="Unassembled WGS sequence"/>
</dbReference>
<accession>A0ABV6YX07</accession>
<keyword evidence="3" id="KW-0802">TPR repeat</keyword>
<dbReference type="InterPro" id="IPR011990">
    <property type="entry name" value="TPR-like_helical_dom_sf"/>
</dbReference>
<keyword evidence="2" id="KW-0067">ATP-binding</keyword>
<evidence type="ECO:0000256" key="1">
    <source>
        <dbReference type="ARBA" id="ARBA00022741"/>
    </source>
</evidence>